<dbReference type="PROSITE" id="PS01231">
    <property type="entry name" value="TRMA_2"/>
    <property type="match status" value="1"/>
</dbReference>
<feature type="binding site" evidence="4">
    <location>
        <position position="323"/>
    </location>
    <ligand>
        <name>S-adenosyl-L-methionine</name>
        <dbReference type="ChEBI" id="CHEBI:59789"/>
    </ligand>
</feature>
<reference evidence="7" key="1">
    <citation type="submission" date="2020-09" db="EMBL/GenBank/DDBJ databases">
        <title>Pelobacter alkaliphilus sp. nov., a novel anaerobic arsenate-reducing bacterium from terrestrial mud volcano.</title>
        <authorList>
            <person name="Khomyakova M.A."/>
            <person name="Merkel A.Y."/>
            <person name="Slobodkin A.I."/>
        </authorList>
    </citation>
    <scope>NUCLEOTIDE SEQUENCE</scope>
    <source>
        <strain evidence="7">M08fum</strain>
    </source>
</reference>
<accession>A0A8J6QWV1</accession>
<dbReference type="Gene3D" id="3.40.50.150">
    <property type="entry name" value="Vaccinia Virus protein VP39"/>
    <property type="match status" value="1"/>
</dbReference>
<dbReference type="Gene3D" id="2.40.50.140">
    <property type="entry name" value="Nucleic acid-binding proteins"/>
    <property type="match status" value="1"/>
</dbReference>
<feature type="domain" description="TRAM" evidence="6">
    <location>
        <begin position="7"/>
        <end position="69"/>
    </location>
</feature>
<comment type="similarity">
    <text evidence="4">Belongs to the class I-like SAM-binding methyltransferase superfamily. RNA M5U methyltransferase family.</text>
</comment>
<dbReference type="AlphaFoldDB" id="A0A8J6QWV1"/>
<evidence type="ECO:0000256" key="3">
    <source>
        <dbReference type="ARBA" id="ARBA00022691"/>
    </source>
</evidence>
<evidence type="ECO:0000256" key="2">
    <source>
        <dbReference type="ARBA" id="ARBA00022679"/>
    </source>
</evidence>
<comment type="caution">
    <text evidence="7">The sequence shown here is derived from an EMBL/GenBank/DDBJ whole genome shotgun (WGS) entry which is preliminary data.</text>
</comment>
<feature type="binding site" evidence="4">
    <location>
        <position position="389"/>
    </location>
    <ligand>
        <name>S-adenosyl-L-methionine</name>
        <dbReference type="ChEBI" id="CHEBI:59789"/>
    </ligand>
</feature>
<dbReference type="PANTHER" id="PTHR11061">
    <property type="entry name" value="RNA M5U METHYLTRANSFERASE"/>
    <property type="match status" value="1"/>
</dbReference>
<proteinExistence type="inferred from homology"/>
<dbReference type="InterPro" id="IPR030391">
    <property type="entry name" value="MeTrfase_TrmA_CS"/>
</dbReference>
<dbReference type="InterPro" id="IPR010280">
    <property type="entry name" value="U5_MeTrfase_fam"/>
</dbReference>
<dbReference type="Gene3D" id="2.40.50.1070">
    <property type="match status" value="1"/>
</dbReference>
<dbReference type="EC" id="2.1.1.190" evidence="7"/>
<feature type="binding site" evidence="4">
    <location>
        <position position="294"/>
    </location>
    <ligand>
        <name>S-adenosyl-L-methionine</name>
        <dbReference type="ChEBI" id="CHEBI:59789"/>
    </ligand>
</feature>
<dbReference type="InterPro" id="IPR030390">
    <property type="entry name" value="MeTrfase_TrmA_AS"/>
</dbReference>
<gene>
    <name evidence="7" type="primary">rlmD</name>
    <name evidence="7" type="ORF">ICT70_06175</name>
</gene>
<dbReference type="Proteomes" id="UP000632828">
    <property type="component" value="Unassembled WGS sequence"/>
</dbReference>
<dbReference type="SUPFAM" id="SSF53335">
    <property type="entry name" value="S-adenosyl-L-methionine-dependent methyltransferases"/>
    <property type="match status" value="1"/>
</dbReference>
<feature type="active site" description="Nucleophile" evidence="4">
    <location>
        <position position="416"/>
    </location>
</feature>
<sequence length="459" mass="50791">MKKTPEKKKTGRPKLDTLKVTITELDNEGVGTAREDNLTALVQGAFPAETVVAEVEHRGRTHIFTRLLKILRRSPSRTAQPGCPVELSCLGCPLVSMQYQAQLQFKQQRLERALTALIPIESFSALPVLPAVDTLGYRTSAKLVFARQREKLLLGLYRRGSHDVVDIAECPVHHPLINRIATIVREDVARRQVSVYNPRHQRGLLRYLLIRVSPDNNRALVTFVCHDRDYQNLPKLAKKLIKKVPEVIGVHQNINSSSGNVILGNESIKLLGHPDLIEQVGDIRLHIAPESFFQVNTRQATRMYALITDWAALSGRETVVDLFCGIGGIALSLAKGARHVIGIEIVPEAVRNAKANATLNQLSNCRFIAGDAMTELERLAGTPDLVTVNPPRKGCGAELIRHIVALRPAQIIYVSCDPDTLAQDLKQLLAGGYQIKRLQPVDMFPQTAHIETLVQLVAG</sequence>
<evidence type="ECO:0000313" key="8">
    <source>
        <dbReference type="Proteomes" id="UP000632828"/>
    </source>
</evidence>
<keyword evidence="3 4" id="KW-0949">S-adenosyl-L-methionine</keyword>
<dbReference type="GO" id="GO:0070041">
    <property type="term" value="F:rRNA (uridine-C5-)-methyltransferase activity"/>
    <property type="evidence" value="ECO:0007669"/>
    <property type="project" value="TreeGrafter"/>
</dbReference>
<name>A0A8J6QWV1_9BACT</name>
<feature type="binding site" evidence="4">
    <location>
        <position position="344"/>
    </location>
    <ligand>
        <name>S-adenosyl-L-methionine</name>
        <dbReference type="ChEBI" id="CHEBI:59789"/>
    </ligand>
</feature>
<keyword evidence="8" id="KW-1185">Reference proteome</keyword>
<dbReference type="PROSITE" id="PS51687">
    <property type="entry name" value="SAM_MT_RNA_M5U"/>
    <property type="match status" value="1"/>
</dbReference>
<dbReference type="InterPro" id="IPR012340">
    <property type="entry name" value="NA-bd_OB-fold"/>
</dbReference>
<protein>
    <submittedName>
        <fullName evidence="7">23S rRNA (Uracil(1939)-C(5))-methyltransferase RlmD</fullName>
        <ecNumber evidence="7">2.1.1.190</ecNumber>
    </submittedName>
</protein>
<dbReference type="FunFam" id="2.40.50.1070:FF:000003">
    <property type="entry name" value="23S rRNA (Uracil-5-)-methyltransferase RumA"/>
    <property type="match status" value="1"/>
</dbReference>
<dbReference type="PANTHER" id="PTHR11061:SF30">
    <property type="entry name" value="TRNA (URACIL(54)-C(5))-METHYLTRANSFERASE"/>
    <property type="match status" value="1"/>
</dbReference>
<dbReference type="FunFam" id="3.40.50.150:FF:000009">
    <property type="entry name" value="23S rRNA (Uracil(1939)-C(5))-methyltransferase RlmD"/>
    <property type="match status" value="1"/>
</dbReference>
<evidence type="ECO:0000256" key="5">
    <source>
        <dbReference type="PROSITE-ProRule" id="PRU10015"/>
    </source>
</evidence>
<evidence type="ECO:0000259" key="6">
    <source>
        <dbReference type="PROSITE" id="PS50926"/>
    </source>
</evidence>
<dbReference type="SUPFAM" id="SSF50249">
    <property type="entry name" value="Nucleic acid-binding proteins"/>
    <property type="match status" value="1"/>
</dbReference>
<dbReference type="InterPro" id="IPR002792">
    <property type="entry name" value="TRAM_dom"/>
</dbReference>
<organism evidence="7 8">
    <name type="scientific">Pelovirga terrestris</name>
    <dbReference type="NCBI Taxonomy" id="2771352"/>
    <lineage>
        <taxon>Bacteria</taxon>
        <taxon>Pseudomonadati</taxon>
        <taxon>Thermodesulfobacteriota</taxon>
        <taxon>Desulfuromonadia</taxon>
        <taxon>Geobacterales</taxon>
        <taxon>Geobacteraceae</taxon>
        <taxon>Pelovirga</taxon>
    </lineage>
</organism>
<dbReference type="CDD" id="cd02440">
    <property type="entry name" value="AdoMet_MTases"/>
    <property type="match status" value="1"/>
</dbReference>
<dbReference type="NCBIfam" id="TIGR00479">
    <property type="entry name" value="rumA"/>
    <property type="match status" value="1"/>
</dbReference>
<evidence type="ECO:0000313" key="7">
    <source>
        <dbReference type="EMBL" id="MBD1400251.1"/>
    </source>
</evidence>
<keyword evidence="2 4" id="KW-0808">Transferase</keyword>
<dbReference type="PROSITE" id="PS01230">
    <property type="entry name" value="TRMA_1"/>
    <property type="match status" value="1"/>
</dbReference>
<keyword evidence="1 4" id="KW-0489">Methyltransferase</keyword>
<evidence type="ECO:0000256" key="1">
    <source>
        <dbReference type="ARBA" id="ARBA00022603"/>
    </source>
</evidence>
<dbReference type="PROSITE" id="PS50926">
    <property type="entry name" value="TRAM"/>
    <property type="match status" value="1"/>
</dbReference>
<evidence type="ECO:0000256" key="4">
    <source>
        <dbReference type="PROSITE-ProRule" id="PRU01024"/>
    </source>
</evidence>
<dbReference type="EMBL" id="JACWUN010000005">
    <property type="protein sequence ID" value="MBD1400251.1"/>
    <property type="molecule type" value="Genomic_DNA"/>
</dbReference>
<feature type="active site" evidence="5">
    <location>
        <position position="416"/>
    </location>
</feature>
<dbReference type="GO" id="GO:0070475">
    <property type="term" value="P:rRNA base methylation"/>
    <property type="evidence" value="ECO:0007669"/>
    <property type="project" value="TreeGrafter"/>
</dbReference>
<dbReference type="InterPro" id="IPR029063">
    <property type="entry name" value="SAM-dependent_MTases_sf"/>
</dbReference>
<dbReference type="Pfam" id="PF05958">
    <property type="entry name" value="tRNA_U5-meth_tr"/>
    <property type="match status" value="1"/>
</dbReference>